<sequence>MDNHQQHPLATDTLLQQDVRLYVDDSGKPDHSPVLVLAGYLSTSDRWDACTAEWRDILGSYQISAFHMSEAWRLAGNYNKIGPIRRNNLIIQLVECIKRHVLHAFVVAIRDLLPWN</sequence>
<dbReference type="Proteomes" id="UP000316801">
    <property type="component" value="Unassembled WGS sequence"/>
</dbReference>
<comment type="caution">
    <text evidence="1">The sequence shown here is derived from an EMBL/GenBank/DDBJ whole genome shotgun (WGS) entry which is preliminary data.</text>
</comment>
<organism evidence="1 2">
    <name type="scientific">Rhizobium straminoryzae</name>
    <dbReference type="NCBI Taxonomy" id="1387186"/>
    <lineage>
        <taxon>Bacteria</taxon>
        <taxon>Pseudomonadati</taxon>
        <taxon>Pseudomonadota</taxon>
        <taxon>Alphaproteobacteria</taxon>
        <taxon>Hyphomicrobiales</taxon>
        <taxon>Rhizobiaceae</taxon>
        <taxon>Rhizobium/Agrobacterium group</taxon>
        <taxon>Rhizobium</taxon>
    </lineage>
</organism>
<protein>
    <submittedName>
        <fullName evidence="1">DUF3800 domain-containing protein</fullName>
    </submittedName>
</protein>
<dbReference type="InterPro" id="IPR024524">
    <property type="entry name" value="DUF3800"/>
</dbReference>
<keyword evidence="2" id="KW-1185">Reference proteome</keyword>
<proteinExistence type="predicted"/>
<evidence type="ECO:0000313" key="2">
    <source>
        <dbReference type="Proteomes" id="UP000316801"/>
    </source>
</evidence>
<dbReference type="Pfam" id="PF12686">
    <property type="entry name" value="DUF3800"/>
    <property type="match status" value="1"/>
</dbReference>
<feature type="non-terminal residue" evidence="1">
    <location>
        <position position="116"/>
    </location>
</feature>
<gene>
    <name evidence="1" type="ORF">FNA46_07690</name>
</gene>
<dbReference type="EMBL" id="VJMG01000016">
    <property type="protein sequence ID" value="TRL40142.1"/>
    <property type="molecule type" value="Genomic_DNA"/>
</dbReference>
<dbReference type="AlphaFoldDB" id="A0A549TDM8"/>
<name>A0A549TDM8_9HYPH</name>
<reference evidence="1 2" key="1">
    <citation type="submission" date="2019-07" db="EMBL/GenBank/DDBJ databases">
        <title>Ln-dependent methylotrophs.</title>
        <authorList>
            <person name="Tani A."/>
        </authorList>
    </citation>
    <scope>NUCLEOTIDE SEQUENCE [LARGE SCALE GENOMIC DNA]</scope>
    <source>
        <strain evidence="1 2">SM12</strain>
    </source>
</reference>
<evidence type="ECO:0000313" key="1">
    <source>
        <dbReference type="EMBL" id="TRL40142.1"/>
    </source>
</evidence>
<accession>A0A549TDM8</accession>
<dbReference type="RefSeq" id="WP_143124571.1">
    <property type="nucleotide sequence ID" value="NZ_VJMG01000016.1"/>
</dbReference>